<dbReference type="EMBL" id="JACHNU010000001">
    <property type="protein sequence ID" value="MBB4661769.1"/>
    <property type="molecule type" value="Genomic_DNA"/>
</dbReference>
<comment type="caution">
    <text evidence="3">The sequence shown here is derived from an EMBL/GenBank/DDBJ whole genome shotgun (WGS) entry which is preliminary data.</text>
</comment>
<sequence>MGELTVRVQPRAKRSEIAGVRDGALVVRVNAPPVDGKANAALCKLLAKRLGVPPSTVSVIRGSSARQKVVSVAGIETSELMHRLVDAP</sequence>
<reference evidence="3 4" key="1">
    <citation type="submission" date="2020-08" db="EMBL/GenBank/DDBJ databases">
        <title>Genomic Encyclopedia of Archaeal and Bacterial Type Strains, Phase II (KMG-II): from individual species to whole genera.</title>
        <authorList>
            <person name="Goeker M."/>
        </authorList>
    </citation>
    <scope>NUCLEOTIDE SEQUENCE [LARGE SCALE GENOMIC DNA]</scope>
    <source>
        <strain evidence="3 4">DSM 23288</strain>
    </source>
</reference>
<dbReference type="HAMAP" id="MF_00634">
    <property type="entry name" value="UPF0235"/>
    <property type="match status" value="1"/>
</dbReference>
<organism evidence="3 4">
    <name type="scientific">Conexibacter arvalis</name>
    <dbReference type="NCBI Taxonomy" id="912552"/>
    <lineage>
        <taxon>Bacteria</taxon>
        <taxon>Bacillati</taxon>
        <taxon>Actinomycetota</taxon>
        <taxon>Thermoleophilia</taxon>
        <taxon>Solirubrobacterales</taxon>
        <taxon>Conexibacteraceae</taxon>
        <taxon>Conexibacter</taxon>
    </lineage>
</organism>
<dbReference type="SUPFAM" id="SSF69786">
    <property type="entry name" value="YggU-like"/>
    <property type="match status" value="1"/>
</dbReference>
<keyword evidence="4" id="KW-1185">Reference proteome</keyword>
<dbReference type="RefSeq" id="WP_183340211.1">
    <property type="nucleotide sequence ID" value="NZ_JACHNU010000001.1"/>
</dbReference>
<evidence type="ECO:0000256" key="2">
    <source>
        <dbReference type="HAMAP-Rule" id="MF_00634"/>
    </source>
</evidence>
<name>A0A840IA35_9ACTN</name>
<comment type="similarity">
    <text evidence="1 2">Belongs to the UPF0235 family.</text>
</comment>
<evidence type="ECO:0000256" key="1">
    <source>
        <dbReference type="ARBA" id="ARBA00010364"/>
    </source>
</evidence>
<evidence type="ECO:0000313" key="3">
    <source>
        <dbReference type="EMBL" id="MBB4661769.1"/>
    </source>
</evidence>
<dbReference type="AlphaFoldDB" id="A0A840IA35"/>
<proteinExistence type="inferred from homology"/>
<dbReference type="PANTHER" id="PTHR13420">
    <property type="entry name" value="UPF0235 PROTEIN C15ORF40"/>
    <property type="match status" value="1"/>
</dbReference>
<dbReference type="NCBIfam" id="TIGR00251">
    <property type="entry name" value="DUF167 family protein"/>
    <property type="match status" value="1"/>
</dbReference>
<dbReference type="Proteomes" id="UP000585272">
    <property type="component" value="Unassembled WGS sequence"/>
</dbReference>
<dbReference type="InterPro" id="IPR003746">
    <property type="entry name" value="DUF167"/>
</dbReference>
<dbReference type="SMART" id="SM01152">
    <property type="entry name" value="DUF167"/>
    <property type="match status" value="1"/>
</dbReference>
<protein>
    <recommendedName>
        <fullName evidence="2">UPF0235 protein BDZ31_001342</fullName>
    </recommendedName>
</protein>
<dbReference type="GO" id="GO:0005737">
    <property type="term" value="C:cytoplasm"/>
    <property type="evidence" value="ECO:0007669"/>
    <property type="project" value="TreeGrafter"/>
</dbReference>
<dbReference type="PANTHER" id="PTHR13420:SF7">
    <property type="entry name" value="UPF0235 PROTEIN C15ORF40"/>
    <property type="match status" value="1"/>
</dbReference>
<dbReference type="Gene3D" id="3.30.1200.10">
    <property type="entry name" value="YggU-like"/>
    <property type="match status" value="1"/>
</dbReference>
<gene>
    <name evidence="3" type="ORF">BDZ31_001342</name>
</gene>
<evidence type="ECO:0000313" key="4">
    <source>
        <dbReference type="Proteomes" id="UP000585272"/>
    </source>
</evidence>
<dbReference type="InterPro" id="IPR036591">
    <property type="entry name" value="YggU-like_sf"/>
</dbReference>
<dbReference type="Pfam" id="PF02594">
    <property type="entry name" value="DUF167"/>
    <property type="match status" value="1"/>
</dbReference>
<accession>A0A840IA35</accession>